<organism evidence="2 3">
    <name type="scientific">Senna tora</name>
    <dbReference type="NCBI Taxonomy" id="362788"/>
    <lineage>
        <taxon>Eukaryota</taxon>
        <taxon>Viridiplantae</taxon>
        <taxon>Streptophyta</taxon>
        <taxon>Embryophyta</taxon>
        <taxon>Tracheophyta</taxon>
        <taxon>Spermatophyta</taxon>
        <taxon>Magnoliopsida</taxon>
        <taxon>eudicotyledons</taxon>
        <taxon>Gunneridae</taxon>
        <taxon>Pentapetalae</taxon>
        <taxon>rosids</taxon>
        <taxon>fabids</taxon>
        <taxon>Fabales</taxon>
        <taxon>Fabaceae</taxon>
        <taxon>Caesalpinioideae</taxon>
        <taxon>Cassia clade</taxon>
        <taxon>Senna</taxon>
    </lineage>
</organism>
<name>A0A834WH15_9FABA</name>
<keyword evidence="3" id="KW-1185">Reference proteome</keyword>
<feature type="region of interest" description="Disordered" evidence="1">
    <location>
        <begin position="250"/>
        <end position="293"/>
    </location>
</feature>
<feature type="compositionally biased region" description="Basic and acidic residues" evidence="1">
    <location>
        <begin position="270"/>
        <end position="281"/>
    </location>
</feature>
<evidence type="ECO:0000313" key="2">
    <source>
        <dbReference type="EMBL" id="KAF7820548.1"/>
    </source>
</evidence>
<accession>A0A834WH15</accession>
<dbReference type="AlphaFoldDB" id="A0A834WH15"/>
<sequence>MRGHTKAMEGHSPEFPAHVPALLLRLGPAAEEQRPRPPRELRGGATAAALAHVAVAPLVCDRILRDDGVTENILGGVCVGVGIVVVHGVMREADEDDGDEEMEGEEDYGKVCKILHSQFALANGELDLSLTAEEDTEVAIRRNRTNKQLPSRLLFHHSSFLLHQHRRRDALISTAAAGDEGHQRRLNGAQAGVEGGGLHAQEGEPIVTRLQEQRGVVWEEVAGAESEEVGDEELLGVDGVVEGEAGELEVDADEDAAGGAHADGGDGEAGDGRAGEGKGGVDEGVEEAGEGEAGGFRHGFGRRRFDYEWWGGKLGLRLRLIHYCTEFGLEI</sequence>
<proteinExistence type="predicted"/>
<reference evidence="2" key="1">
    <citation type="submission" date="2020-09" db="EMBL/GenBank/DDBJ databases">
        <title>Genome-Enabled Discovery of Anthraquinone Biosynthesis in Senna tora.</title>
        <authorList>
            <person name="Kang S.-H."/>
            <person name="Pandey R.P."/>
            <person name="Lee C.-M."/>
            <person name="Sim J.-S."/>
            <person name="Jeong J.-T."/>
            <person name="Choi B.-S."/>
            <person name="Jung M."/>
            <person name="Ginzburg D."/>
            <person name="Zhao K."/>
            <person name="Won S.Y."/>
            <person name="Oh T.-J."/>
            <person name="Yu Y."/>
            <person name="Kim N.-H."/>
            <person name="Lee O.R."/>
            <person name="Lee T.-H."/>
            <person name="Bashyal P."/>
            <person name="Kim T.-S."/>
            <person name="Lee W.-H."/>
            <person name="Kawkins C."/>
            <person name="Kim C.-K."/>
            <person name="Kim J.S."/>
            <person name="Ahn B.O."/>
            <person name="Rhee S.Y."/>
            <person name="Sohng J.K."/>
        </authorList>
    </citation>
    <scope>NUCLEOTIDE SEQUENCE</scope>
    <source>
        <tissue evidence="2">Leaf</tissue>
    </source>
</reference>
<gene>
    <name evidence="2" type="ORF">G2W53_026003</name>
</gene>
<dbReference type="Proteomes" id="UP000634136">
    <property type="component" value="Unassembled WGS sequence"/>
</dbReference>
<evidence type="ECO:0000256" key="1">
    <source>
        <dbReference type="SAM" id="MobiDB-lite"/>
    </source>
</evidence>
<evidence type="ECO:0000313" key="3">
    <source>
        <dbReference type="Proteomes" id="UP000634136"/>
    </source>
</evidence>
<dbReference type="EMBL" id="JAAIUW010000008">
    <property type="protein sequence ID" value="KAF7820548.1"/>
    <property type="molecule type" value="Genomic_DNA"/>
</dbReference>
<comment type="caution">
    <text evidence="2">The sequence shown here is derived from an EMBL/GenBank/DDBJ whole genome shotgun (WGS) entry which is preliminary data.</text>
</comment>
<protein>
    <submittedName>
        <fullName evidence="2">Putative inactive cytidine deaminase 4</fullName>
    </submittedName>
</protein>